<feature type="transmembrane region" description="Helical" evidence="1">
    <location>
        <begin position="282"/>
        <end position="303"/>
    </location>
</feature>
<dbReference type="InterPro" id="IPR008535">
    <property type="entry name" value="DUF817"/>
</dbReference>
<accession>A0A9J9LEN8</accession>
<dbReference type="OrthoDB" id="1550598at2"/>
<feature type="transmembrane region" description="Helical" evidence="1">
    <location>
        <begin position="163"/>
        <end position="182"/>
    </location>
</feature>
<keyword evidence="1" id="KW-0812">Transmembrane</keyword>
<evidence type="ECO:0000313" key="3">
    <source>
        <dbReference type="Proteomes" id="UP000001989"/>
    </source>
</evidence>
<evidence type="ECO:0000313" key="2">
    <source>
        <dbReference type="EMBL" id="ABQ69454.1"/>
    </source>
</evidence>
<evidence type="ECO:0008006" key="4">
    <source>
        <dbReference type="Google" id="ProtNLM"/>
    </source>
</evidence>
<gene>
    <name evidence="2" type="ordered locus">Swit_3105</name>
</gene>
<feature type="transmembrane region" description="Helical" evidence="1">
    <location>
        <begin position="99"/>
        <end position="119"/>
    </location>
</feature>
<feature type="transmembrane region" description="Helical" evidence="1">
    <location>
        <begin position="246"/>
        <end position="262"/>
    </location>
</feature>
<feature type="transmembrane region" description="Helical" evidence="1">
    <location>
        <begin position="126"/>
        <end position="143"/>
    </location>
</feature>
<evidence type="ECO:0000256" key="1">
    <source>
        <dbReference type="SAM" id="Phobius"/>
    </source>
</evidence>
<dbReference type="AlphaFoldDB" id="A0A9J9LEN8"/>
<feature type="transmembrane region" description="Helical" evidence="1">
    <location>
        <begin position="218"/>
        <end position="234"/>
    </location>
</feature>
<keyword evidence="1" id="KW-0472">Membrane</keyword>
<feature type="transmembrane region" description="Helical" evidence="1">
    <location>
        <begin position="74"/>
        <end position="93"/>
    </location>
</feature>
<dbReference type="EMBL" id="CP000699">
    <property type="protein sequence ID" value="ABQ69454.1"/>
    <property type="molecule type" value="Genomic_DNA"/>
</dbReference>
<sequence length="324" mass="36548">MPASAGMTVMGRRLGALRAPRYAGGRMGSEHDQGRPAGATRFAGVRARLEAAAPERGFSAFLYEFLLFGFKQGWACLFGGLMLALLLATHLWWPADAPVARYDFLTVAALLIQIAMLAFRLETLEEAKVILAFHIVGTVMELFKTAHGSWEYREAGLLRIGDVPLFSGFMYAAVGSYLARVWRIFDFRFTHYPPRWATVVLAAAIYINFFAHHWLPDVRLGLFAATALLYWRTWVHYRPFRAHRRMPLLLGFLLVALFIWFAENIGTYAHAWSYPHQRHAWTVVPIAKLGAWYLLMIISFVLVERVHGRTGVGSQPIGEGSEMG</sequence>
<protein>
    <recommendedName>
        <fullName evidence="4">DUF817 domain-containing protein</fullName>
    </recommendedName>
</protein>
<keyword evidence="3" id="KW-1185">Reference proteome</keyword>
<organism evidence="2 3">
    <name type="scientific">Rhizorhabdus wittichii (strain DSM 6014 / CCUG 31198 / JCM 15750 / NBRC 105917 / EY 4224 / RW1)</name>
    <name type="common">Sphingomonas wittichii</name>
    <dbReference type="NCBI Taxonomy" id="392499"/>
    <lineage>
        <taxon>Bacteria</taxon>
        <taxon>Pseudomonadati</taxon>
        <taxon>Pseudomonadota</taxon>
        <taxon>Alphaproteobacteria</taxon>
        <taxon>Sphingomonadales</taxon>
        <taxon>Sphingomonadaceae</taxon>
        <taxon>Rhizorhabdus</taxon>
    </lineage>
</organism>
<keyword evidence="1" id="KW-1133">Transmembrane helix</keyword>
<reference evidence="2 3" key="1">
    <citation type="journal article" date="2010" name="J. Bacteriol.">
        <title>Genome sequence of the dioxin-mineralizing bacterium Sphingomonas wittichii RW1.</title>
        <authorList>
            <person name="Miller T.R."/>
            <person name="Delcher A.L."/>
            <person name="Salzberg S.L."/>
            <person name="Saunders E."/>
            <person name="Detter J.C."/>
            <person name="Halden R.U."/>
        </authorList>
    </citation>
    <scope>NUCLEOTIDE SEQUENCE [LARGE SCALE GENOMIC DNA]</scope>
    <source>
        <strain evidence="3">DSM 6014 / CCUG 31198 / JCM 15750 / NBRC 105917 / EY 4224 / RW1</strain>
    </source>
</reference>
<name>A0A9J9LEN8_RHIWR</name>
<dbReference type="Pfam" id="PF05675">
    <property type="entry name" value="DUF817"/>
    <property type="match status" value="1"/>
</dbReference>
<feature type="transmembrane region" description="Helical" evidence="1">
    <location>
        <begin position="194"/>
        <end position="212"/>
    </location>
</feature>
<proteinExistence type="predicted"/>
<dbReference type="KEGG" id="swi:Swit_3105"/>
<dbReference type="Proteomes" id="UP000001989">
    <property type="component" value="Chromosome"/>
</dbReference>